<evidence type="ECO:0000313" key="1">
    <source>
        <dbReference type="EMBL" id="RUP46640.1"/>
    </source>
</evidence>
<organism evidence="1 2">
    <name type="scientific">Jimgerdemannia flammicorona</name>
    <dbReference type="NCBI Taxonomy" id="994334"/>
    <lineage>
        <taxon>Eukaryota</taxon>
        <taxon>Fungi</taxon>
        <taxon>Fungi incertae sedis</taxon>
        <taxon>Mucoromycota</taxon>
        <taxon>Mucoromycotina</taxon>
        <taxon>Endogonomycetes</taxon>
        <taxon>Endogonales</taxon>
        <taxon>Endogonaceae</taxon>
        <taxon>Jimgerdemannia</taxon>
    </lineage>
</organism>
<dbReference type="Proteomes" id="UP000268093">
    <property type="component" value="Unassembled WGS sequence"/>
</dbReference>
<dbReference type="AlphaFoldDB" id="A0A433D6Z1"/>
<dbReference type="EMBL" id="RBNI01005513">
    <property type="protein sequence ID" value="RUP46640.1"/>
    <property type="molecule type" value="Genomic_DNA"/>
</dbReference>
<accession>A0A433D6Z1</accession>
<protein>
    <submittedName>
        <fullName evidence="1">Uncharacterized protein</fullName>
    </submittedName>
</protein>
<sequence length="278" mass="32459">MTANELVFRPLRDQNQTSLGNREINTLIHESKKVVRGSVGLIIQYAATKSNGHHDFVERTARQFNTTTGDAFLWDMCTSNHILQKVFTKYAAVRITLDATTYIRVTFRHTYAHTQPLTNIYLMGMLWLDQKIARWGMLTYGKYKEDKHGRLRSRNGLYLLKRTRNNINDLEKAIYKAYKKYLKKDDEIHDGLRLRNKLFELAGDACIRILNKLAARKPTDFDALMATFPGLGNDRDYEHWGNMKLFGLLSHVWPRFWRCAGQILLKEWCKNSYAHSIP</sequence>
<keyword evidence="2" id="KW-1185">Reference proteome</keyword>
<reference evidence="1 2" key="1">
    <citation type="journal article" date="2018" name="New Phytol.">
        <title>Phylogenomics of Endogonaceae and evolution of mycorrhizas within Mucoromycota.</title>
        <authorList>
            <person name="Chang Y."/>
            <person name="Desiro A."/>
            <person name="Na H."/>
            <person name="Sandor L."/>
            <person name="Lipzen A."/>
            <person name="Clum A."/>
            <person name="Barry K."/>
            <person name="Grigoriev I.V."/>
            <person name="Martin F.M."/>
            <person name="Stajich J.E."/>
            <person name="Smith M.E."/>
            <person name="Bonito G."/>
            <person name="Spatafora J.W."/>
        </authorList>
    </citation>
    <scope>NUCLEOTIDE SEQUENCE [LARGE SCALE GENOMIC DNA]</scope>
    <source>
        <strain evidence="1 2">GMNB39</strain>
    </source>
</reference>
<name>A0A433D6Z1_9FUNG</name>
<gene>
    <name evidence="1" type="ORF">BC936DRAFT_146695</name>
</gene>
<proteinExistence type="predicted"/>
<comment type="caution">
    <text evidence="1">The sequence shown here is derived from an EMBL/GenBank/DDBJ whole genome shotgun (WGS) entry which is preliminary data.</text>
</comment>
<evidence type="ECO:0000313" key="2">
    <source>
        <dbReference type="Proteomes" id="UP000268093"/>
    </source>
</evidence>